<evidence type="ECO:0000313" key="1">
    <source>
        <dbReference type="EMBL" id="PSN82504.1"/>
    </source>
</evidence>
<dbReference type="EMBL" id="NEXC01000069">
    <property type="protein sequence ID" value="PSN82504.1"/>
    <property type="molecule type" value="Genomic_DNA"/>
</dbReference>
<dbReference type="AlphaFoldDB" id="A0A2R6A7Z6"/>
<comment type="caution">
    <text evidence="1">The sequence shown here is derived from an EMBL/GenBank/DDBJ whole genome shotgun (WGS) entry which is preliminary data.</text>
</comment>
<organism evidence="1 2">
    <name type="scientific">Candidatus Marsarchaeota G1 archaeon OSP_D</name>
    <dbReference type="NCBI Taxonomy" id="1978155"/>
    <lineage>
        <taxon>Archaea</taxon>
        <taxon>Candidatus Marsarchaeota</taxon>
        <taxon>Candidatus Marsarchaeota group 1</taxon>
    </lineage>
</organism>
<reference evidence="1 2" key="1">
    <citation type="submission" date="2017-04" db="EMBL/GenBank/DDBJ databases">
        <title>Novel microbial lineages endemic to geothermal iron-oxide mats fill important gaps in the evolutionary history of Archaea.</title>
        <authorList>
            <person name="Jay Z.J."/>
            <person name="Beam J.P."/>
            <person name="Dlakic M."/>
            <person name="Rusch D.B."/>
            <person name="Kozubal M.A."/>
            <person name="Inskeep W.P."/>
        </authorList>
    </citation>
    <scope>NUCLEOTIDE SEQUENCE [LARGE SCALE GENOMIC DNA]</scope>
    <source>
        <strain evidence="1">OSP_D</strain>
    </source>
</reference>
<protein>
    <recommendedName>
        <fullName evidence="3">DUF488 domain-containing protein</fullName>
    </recommendedName>
</protein>
<dbReference type="Proteomes" id="UP000240880">
    <property type="component" value="Unassembled WGS sequence"/>
</dbReference>
<dbReference type="Pfam" id="PF04343">
    <property type="entry name" value="DUF488"/>
    <property type="match status" value="1"/>
</dbReference>
<dbReference type="PANTHER" id="PTHR39337">
    <property type="entry name" value="BLR5642 PROTEIN"/>
    <property type="match status" value="1"/>
</dbReference>
<sequence length="155" mass="18195">MRKSCKNLIFAKKSVIVFFATYYERRSIDQLLTLLISSDVKTLVDTRENPFSKKAEFEMHNLFLKLKESGISYICAKDLGCPRPLRIAAVKSGCYKELWAWYDRFVLPRLCTLLSVLKSYKPNYAFLCLEKDRNRCHRSRIVYALMVKGYEITEL</sequence>
<gene>
    <name evidence="1" type="ORF">B9Q01_07830</name>
</gene>
<evidence type="ECO:0000313" key="2">
    <source>
        <dbReference type="Proteomes" id="UP000240880"/>
    </source>
</evidence>
<dbReference type="InterPro" id="IPR007438">
    <property type="entry name" value="DUF488"/>
</dbReference>
<proteinExistence type="predicted"/>
<name>A0A2R6A7Z6_9ARCH</name>
<dbReference type="PANTHER" id="PTHR39337:SF1">
    <property type="entry name" value="BLR5642 PROTEIN"/>
    <property type="match status" value="1"/>
</dbReference>
<evidence type="ECO:0008006" key="3">
    <source>
        <dbReference type="Google" id="ProtNLM"/>
    </source>
</evidence>
<accession>A0A2R6A7Z6</accession>